<protein>
    <submittedName>
        <fullName evidence="1">Uncharacterized protein</fullName>
    </submittedName>
</protein>
<proteinExistence type="predicted"/>
<sequence length="117" mass="13935">MDELTFSEIFTELSSYNAKKYVRVIFDFNNPWEEMFCVYDVNELLVWFGDQCNEFGEVMEPTFDREYNAELSSASFTISKHIFCEIYDQELTNQFKLLIDSIPFELDGKIYNENIIN</sequence>
<name>A0A6C0JSP1_9ZZZZ</name>
<dbReference type="AlphaFoldDB" id="A0A6C0JSP1"/>
<dbReference type="EMBL" id="MN740696">
    <property type="protein sequence ID" value="QHU08383.1"/>
    <property type="molecule type" value="Genomic_DNA"/>
</dbReference>
<reference evidence="1" key="1">
    <citation type="journal article" date="2020" name="Nature">
        <title>Giant virus diversity and host interactions through global metagenomics.</title>
        <authorList>
            <person name="Schulz F."/>
            <person name="Roux S."/>
            <person name="Paez-Espino D."/>
            <person name="Jungbluth S."/>
            <person name="Walsh D.A."/>
            <person name="Denef V.J."/>
            <person name="McMahon K.D."/>
            <person name="Konstantinidis K.T."/>
            <person name="Eloe-Fadrosh E.A."/>
            <person name="Kyrpides N.C."/>
            <person name="Woyke T."/>
        </authorList>
    </citation>
    <scope>NUCLEOTIDE SEQUENCE</scope>
    <source>
        <strain evidence="1">GVMAG-S-1062768-28</strain>
    </source>
</reference>
<accession>A0A6C0JSP1</accession>
<organism evidence="1">
    <name type="scientific">viral metagenome</name>
    <dbReference type="NCBI Taxonomy" id="1070528"/>
    <lineage>
        <taxon>unclassified sequences</taxon>
        <taxon>metagenomes</taxon>
        <taxon>organismal metagenomes</taxon>
    </lineage>
</organism>
<evidence type="ECO:0000313" key="1">
    <source>
        <dbReference type="EMBL" id="QHU08383.1"/>
    </source>
</evidence>